<dbReference type="InterPro" id="IPR002878">
    <property type="entry name" value="ChsH2_C"/>
</dbReference>
<protein>
    <submittedName>
        <fullName evidence="3">OB-fold domain-containing protein</fullName>
    </submittedName>
</protein>
<accession>A0AAE4UWC6</accession>
<evidence type="ECO:0000259" key="2">
    <source>
        <dbReference type="Pfam" id="PF12172"/>
    </source>
</evidence>
<dbReference type="EMBL" id="JAWLUP010000008">
    <property type="protein sequence ID" value="MDV7264221.1"/>
    <property type="molecule type" value="Genomic_DNA"/>
</dbReference>
<dbReference type="AlphaFoldDB" id="A0AAE4UWC6"/>
<dbReference type="Pfam" id="PF12172">
    <property type="entry name" value="zf-ChsH2"/>
    <property type="match status" value="1"/>
</dbReference>
<comment type="caution">
    <text evidence="3">The sequence shown here is derived from an EMBL/GenBank/DDBJ whole genome shotgun (WGS) entry which is preliminary data.</text>
</comment>
<proteinExistence type="predicted"/>
<dbReference type="Gene3D" id="6.10.30.10">
    <property type="match status" value="1"/>
</dbReference>
<dbReference type="InterPro" id="IPR012340">
    <property type="entry name" value="NA-bd_OB-fold"/>
</dbReference>
<dbReference type="RefSeq" id="WP_213575905.1">
    <property type="nucleotide sequence ID" value="NZ_JAWLUP010000008.1"/>
</dbReference>
<dbReference type="Proteomes" id="UP001185863">
    <property type="component" value="Unassembled WGS sequence"/>
</dbReference>
<organism evidence="3 4">
    <name type="scientific">Rhodococcus oxybenzonivorans</name>
    <dbReference type="NCBI Taxonomy" id="1990687"/>
    <lineage>
        <taxon>Bacteria</taxon>
        <taxon>Bacillati</taxon>
        <taxon>Actinomycetota</taxon>
        <taxon>Actinomycetes</taxon>
        <taxon>Mycobacteriales</taxon>
        <taxon>Nocardiaceae</taxon>
        <taxon>Rhodococcus</taxon>
    </lineage>
</organism>
<evidence type="ECO:0000313" key="4">
    <source>
        <dbReference type="Proteomes" id="UP001185863"/>
    </source>
</evidence>
<dbReference type="InterPro" id="IPR022002">
    <property type="entry name" value="ChsH2_Znr"/>
</dbReference>
<feature type="domain" description="ChsH2 C-terminal OB-fold" evidence="1">
    <location>
        <begin position="53"/>
        <end position="116"/>
    </location>
</feature>
<dbReference type="SUPFAM" id="SSF50249">
    <property type="entry name" value="Nucleic acid-binding proteins"/>
    <property type="match status" value="1"/>
</dbReference>
<evidence type="ECO:0000259" key="1">
    <source>
        <dbReference type="Pfam" id="PF01796"/>
    </source>
</evidence>
<gene>
    <name evidence="3" type="ORF">R4315_06625</name>
</gene>
<dbReference type="InterPro" id="IPR052513">
    <property type="entry name" value="Thioester_dehydratase-like"/>
</dbReference>
<dbReference type="Pfam" id="PF01796">
    <property type="entry name" value="OB_ChsH2_C"/>
    <property type="match status" value="1"/>
</dbReference>
<evidence type="ECO:0000313" key="3">
    <source>
        <dbReference type="EMBL" id="MDV7264221.1"/>
    </source>
</evidence>
<sequence>MTATETNTSDYAAPFWRGCERGELLVQYCGHCDRRISPPEPMCPHCIGSELTWIPSKHTGTVYSYSVVHRSPGPNFPTPYVLAVIDMDDGWSLLANVDDRSDLGTVTCGSRVQLSFTAAGDGSGIIPIFRLQPKKGCSSK</sequence>
<feature type="domain" description="ChsH2 rubredoxin-like zinc ribbon" evidence="2">
    <location>
        <begin position="16"/>
        <end position="51"/>
    </location>
</feature>
<dbReference type="PANTHER" id="PTHR34075:SF5">
    <property type="entry name" value="BLR3430 PROTEIN"/>
    <property type="match status" value="1"/>
</dbReference>
<name>A0AAE4UWC6_9NOCA</name>
<dbReference type="PANTHER" id="PTHR34075">
    <property type="entry name" value="BLR3430 PROTEIN"/>
    <property type="match status" value="1"/>
</dbReference>
<reference evidence="3" key="1">
    <citation type="submission" date="2023-10" db="EMBL/GenBank/DDBJ databases">
        <title>Development of a sustainable strategy for remediation of hydrocarbon-contaminated territories based on the waste exchange concept.</title>
        <authorList>
            <person name="Krivoruchko A."/>
        </authorList>
    </citation>
    <scope>NUCLEOTIDE SEQUENCE</scope>
    <source>
        <strain evidence="3">IEGM 68</strain>
    </source>
</reference>